<dbReference type="InterPro" id="IPR023099">
    <property type="entry name" value="Glyco_hydro_46_N"/>
</dbReference>
<proteinExistence type="predicted"/>
<dbReference type="InterPro" id="IPR023346">
    <property type="entry name" value="Lysozyme-like_dom_sf"/>
</dbReference>
<dbReference type="SUPFAM" id="SSF53955">
    <property type="entry name" value="Lysozyme-like"/>
    <property type="match status" value="1"/>
</dbReference>
<dbReference type="GO" id="GO:0005576">
    <property type="term" value="C:extracellular region"/>
    <property type="evidence" value="ECO:0007669"/>
    <property type="project" value="InterPro"/>
</dbReference>
<reference evidence="1 2" key="1">
    <citation type="journal article" date="2014" name="Genome Announc.">
        <title>Complete Genome Sequence of Hyphomicrobium nitrativorans Strain NL23, a Denitrifying Bacterium Isolated from Biofilm of a Methanol-Fed Denitrification System Treating Seawater at the Montreal Biodome.</title>
        <authorList>
            <person name="Martineau C."/>
            <person name="Villeneuve C."/>
            <person name="Mauffrey F."/>
            <person name="Villemur R."/>
        </authorList>
    </citation>
    <scope>NUCLEOTIDE SEQUENCE [LARGE SCALE GENOMIC DNA]</scope>
    <source>
        <strain evidence="1">NL23</strain>
    </source>
</reference>
<gene>
    <name evidence="1" type="ORF">W911_08845</name>
</gene>
<evidence type="ECO:0000313" key="1">
    <source>
        <dbReference type="EMBL" id="AHB50129.1"/>
    </source>
</evidence>
<dbReference type="GO" id="GO:0005975">
    <property type="term" value="P:carbohydrate metabolic process"/>
    <property type="evidence" value="ECO:0007669"/>
    <property type="project" value="InterPro"/>
</dbReference>
<dbReference type="Gene3D" id="1.20.141.10">
    <property type="entry name" value="Chitosanase, subunit A, domain 1"/>
    <property type="match status" value="1"/>
</dbReference>
<dbReference type="STRING" id="1029756.W911_08845"/>
<organism evidence="1 2">
    <name type="scientific">Hyphomicrobium nitrativorans NL23</name>
    <dbReference type="NCBI Taxonomy" id="1029756"/>
    <lineage>
        <taxon>Bacteria</taxon>
        <taxon>Pseudomonadati</taxon>
        <taxon>Pseudomonadota</taxon>
        <taxon>Alphaproteobacteria</taxon>
        <taxon>Hyphomicrobiales</taxon>
        <taxon>Hyphomicrobiaceae</taxon>
        <taxon>Hyphomicrobium</taxon>
    </lineage>
</organism>
<dbReference type="GO" id="GO:0016977">
    <property type="term" value="F:chitosanase activity"/>
    <property type="evidence" value="ECO:0007669"/>
    <property type="project" value="InterPro"/>
</dbReference>
<dbReference type="Gene3D" id="3.30.386.10">
    <property type="entry name" value="Chitosanase, subunit A, domain 2"/>
    <property type="match status" value="1"/>
</dbReference>
<dbReference type="InterPro" id="IPR000400">
    <property type="entry name" value="Glyco_hydro_46"/>
</dbReference>
<evidence type="ECO:0008006" key="3">
    <source>
        <dbReference type="Google" id="ProtNLM"/>
    </source>
</evidence>
<dbReference type="HOGENOM" id="CLU_067742_1_0_5"/>
<accession>V5SJJ3</accession>
<keyword evidence="2" id="KW-1185">Reference proteome</keyword>
<dbReference type="AlphaFoldDB" id="V5SJJ3"/>
<dbReference type="EMBL" id="CP006912">
    <property type="protein sequence ID" value="AHB50129.1"/>
    <property type="molecule type" value="Genomic_DNA"/>
</dbReference>
<dbReference type="CDD" id="cd00978">
    <property type="entry name" value="chitosanase_GH46"/>
    <property type="match status" value="1"/>
</dbReference>
<evidence type="ECO:0000313" key="2">
    <source>
        <dbReference type="Proteomes" id="UP000018542"/>
    </source>
</evidence>
<dbReference type="Pfam" id="PF01374">
    <property type="entry name" value="Glyco_hydro_46"/>
    <property type="match status" value="1"/>
</dbReference>
<protein>
    <recommendedName>
        <fullName evidence="3">Chitosanase</fullName>
    </recommendedName>
</protein>
<dbReference type="Proteomes" id="UP000018542">
    <property type="component" value="Chromosome"/>
</dbReference>
<dbReference type="KEGG" id="hni:W911_08845"/>
<dbReference type="PATRIC" id="fig|1029756.8.peg.1844"/>
<sequence>MTAEASTQARAQSGVRINRRHIFVLSLAFGAAHIADRNIGRVAEMAPHSERTGLKPHLDTAMVQRIKSISNIFEVGAPRADFGYIEDLGDGRGYTITQYGFVTNELETGWIIERYTDLAAANSLTPFLAQLPPKASGTDSAKLAGFAKAWGRELARGPFLQQACDEVADRLYFNPAMEAARTLGVTLPVGRLILYDTILQHGGGEDPDSFGAILERARKTVAAHEEDGEVEFLNAFLKVRRRVLADPANSETADVWRQSVGRVDALSGLLAHNPGLEPPVLVMSDDFNAEVA</sequence>
<name>V5SJJ3_9HYPH</name>